<dbReference type="AlphaFoldDB" id="A0A9W5UP62"/>
<accession>A0A9W5UP62</accession>
<name>A0A9W5UP62_9ACTN</name>
<feature type="region of interest" description="Disordered" evidence="1">
    <location>
        <begin position="64"/>
        <end position="85"/>
    </location>
</feature>
<dbReference type="RefSeq" id="WP_093402514.1">
    <property type="nucleotide sequence ID" value="NZ_BOPD01000006.1"/>
</dbReference>
<feature type="region of interest" description="Disordered" evidence="1">
    <location>
        <begin position="148"/>
        <end position="208"/>
    </location>
</feature>
<protein>
    <submittedName>
        <fullName evidence="2">Uncharacterized protein</fullName>
    </submittedName>
</protein>
<organism evidence="2 3">
    <name type="scientific">Micromonospora sediminimaris</name>
    <dbReference type="NCBI Taxonomy" id="547162"/>
    <lineage>
        <taxon>Bacteria</taxon>
        <taxon>Bacillati</taxon>
        <taxon>Actinomycetota</taxon>
        <taxon>Actinomycetes</taxon>
        <taxon>Micromonosporales</taxon>
        <taxon>Micromonosporaceae</taxon>
        <taxon>Micromonospora</taxon>
    </lineage>
</organism>
<keyword evidence="3" id="KW-1185">Reference proteome</keyword>
<gene>
    <name evidence="2" type="ORF">Vse01_07790</name>
</gene>
<evidence type="ECO:0000313" key="3">
    <source>
        <dbReference type="Proteomes" id="UP000607311"/>
    </source>
</evidence>
<evidence type="ECO:0000256" key="1">
    <source>
        <dbReference type="SAM" id="MobiDB-lite"/>
    </source>
</evidence>
<proteinExistence type="predicted"/>
<sequence>MNGQSAYGVGVCLTAHGVVVAVVRDNPMRLAAVAEVTGSLAGARPLSRRLARARRQLGLPRWCSTSMVDAPGGPGGRHGPDEPTTSRPEFAELLARAGFLPTTVRAPAQLAHLRSDVGLGVGVTVDRRLIEAIADEAHEWATAAALSAFPPDSSGHGDRQVGRDDAGSDAGQWESRTAETGWAVQRVSTSGEREQQTEETPCVFRREV</sequence>
<feature type="compositionally biased region" description="Basic and acidic residues" evidence="1">
    <location>
        <begin position="155"/>
        <end position="166"/>
    </location>
</feature>
<dbReference type="Proteomes" id="UP000607311">
    <property type="component" value="Unassembled WGS sequence"/>
</dbReference>
<evidence type="ECO:0000313" key="2">
    <source>
        <dbReference type="EMBL" id="GIJ31631.1"/>
    </source>
</evidence>
<dbReference type="OrthoDB" id="9950582at2"/>
<dbReference type="EMBL" id="BOPD01000006">
    <property type="protein sequence ID" value="GIJ31631.1"/>
    <property type="molecule type" value="Genomic_DNA"/>
</dbReference>
<comment type="caution">
    <text evidence="2">The sequence shown here is derived from an EMBL/GenBank/DDBJ whole genome shotgun (WGS) entry which is preliminary data.</text>
</comment>
<reference evidence="2" key="1">
    <citation type="submission" date="2021-01" db="EMBL/GenBank/DDBJ databases">
        <title>Whole genome shotgun sequence of Verrucosispora sediminis NBRC 107745.</title>
        <authorList>
            <person name="Komaki H."/>
            <person name="Tamura T."/>
        </authorList>
    </citation>
    <scope>NUCLEOTIDE SEQUENCE</scope>
    <source>
        <strain evidence="2">NBRC 107745</strain>
    </source>
</reference>